<dbReference type="EMBL" id="JAUSUX010000019">
    <property type="protein sequence ID" value="MDQ0287121.1"/>
    <property type="molecule type" value="Genomic_DNA"/>
</dbReference>
<evidence type="ECO:0000256" key="2">
    <source>
        <dbReference type="ARBA" id="ARBA00009142"/>
    </source>
</evidence>
<gene>
    <name evidence="8" type="ORF">J2Z49_002240</name>
</gene>
<sequence length="403" mass="42598">MKKGIINKIALATLLLMLAVLVLGASGVGAQQETGKNAQVQVVGSDLGLKGKLGKAIAKAPVGTGKGQIDPNAPRGAFGIPGAPKINYLVAILWAIWVGWIFSTVGAFGGIMAGVGHMTVYGLGDYIKTFKKTAPQLNKLLTDSIRTSNQWLVGLSSLLSTVNYLRAKRLAWPLGLALGLGSIAGAVAIPALTGGKVSFSQYQGWFGLFVFVVGGVLLYETTPRGQASKKAAKEAARAFEQSIKEKKDEAIQGITVTQWGLTNIKFSFLGVEFRFNPIWAFIGGVVIAAISAFLGVGGGFLYVPYLTSIVGLPMFVVAGTSAMAVLVSMLTSITTYITVAGAAMDWGMIGVELIGVFIGSMIGPRTQKYIPDIWLKRLFVVLALYVGLGYFSKGFFGKAWVPM</sequence>
<name>A0ABU0B594_9FIRM</name>
<comment type="subcellular location">
    <subcellularLocation>
        <location evidence="6">Cell membrane</location>
        <topology evidence="6">Multi-pass membrane protein</topology>
    </subcellularLocation>
    <subcellularLocation>
        <location evidence="1">Membrane</location>
        <topology evidence="1">Multi-pass membrane protein</topology>
    </subcellularLocation>
</comment>
<feature type="chain" id="PRO_5046234814" description="Probable membrane transporter protein" evidence="7">
    <location>
        <begin position="31"/>
        <end position="403"/>
    </location>
</feature>
<feature type="transmembrane region" description="Helical" evidence="6">
    <location>
        <begin position="202"/>
        <end position="219"/>
    </location>
</feature>
<keyword evidence="4 6" id="KW-1133">Transmembrane helix</keyword>
<evidence type="ECO:0000256" key="3">
    <source>
        <dbReference type="ARBA" id="ARBA00022692"/>
    </source>
</evidence>
<dbReference type="PANTHER" id="PTHR43701:SF2">
    <property type="entry name" value="MEMBRANE TRANSPORTER PROTEIN YJNA-RELATED"/>
    <property type="match status" value="1"/>
</dbReference>
<keyword evidence="3 6" id="KW-0812">Transmembrane</keyword>
<evidence type="ECO:0000256" key="4">
    <source>
        <dbReference type="ARBA" id="ARBA00022989"/>
    </source>
</evidence>
<feature type="transmembrane region" description="Helical" evidence="6">
    <location>
        <begin position="278"/>
        <end position="303"/>
    </location>
</feature>
<keyword evidence="9" id="KW-1185">Reference proteome</keyword>
<dbReference type="PANTHER" id="PTHR43701">
    <property type="entry name" value="MEMBRANE TRANSPORTER PROTEIN MJ0441-RELATED"/>
    <property type="match status" value="1"/>
</dbReference>
<proteinExistence type="inferred from homology"/>
<comment type="caution">
    <text evidence="8">The sequence shown here is derived from an EMBL/GenBank/DDBJ whole genome shotgun (WGS) entry which is preliminary data.</text>
</comment>
<keyword evidence="6" id="KW-1003">Cell membrane</keyword>
<organism evidence="8 9">
    <name type="scientific">Desulfofundulus luciae</name>
    <dbReference type="NCBI Taxonomy" id="74702"/>
    <lineage>
        <taxon>Bacteria</taxon>
        <taxon>Bacillati</taxon>
        <taxon>Bacillota</taxon>
        <taxon>Clostridia</taxon>
        <taxon>Eubacteriales</taxon>
        <taxon>Peptococcaceae</taxon>
        <taxon>Desulfofundulus</taxon>
    </lineage>
</organism>
<protein>
    <recommendedName>
        <fullName evidence="6">Probable membrane transporter protein</fullName>
    </recommendedName>
</protein>
<feature type="transmembrane region" description="Helical" evidence="6">
    <location>
        <begin position="88"/>
        <end position="111"/>
    </location>
</feature>
<keyword evidence="7" id="KW-0732">Signal</keyword>
<feature type="transmembrane region" description="Helical" evidence="6">
    <location>
        <begin position="309"/>
        <end position="330"/>
    </location>
</feature>
<reference evidence="8 9" key="1">
    <citation type="submission" date="2023-07" db="EMBL/GenBank/DDBJ databases">
        <title>Genomic Encyclopedia of Type Strains, Phase IV (KMG-IV): sequencing the most valuable type-strain genomes for metagenomic binning, comparative biology and taxonomic classification.</title>
        <authorList>
            <person name="Goeker M."/>
        </authorList>
    </citation>
    <scope>NUCLEOTIDE SEQUENCE [LARGE SCALE GENOMIC DNA]</scope>
    <source>
        <strain evidence="8 9">DSM 12396</strain>
    </source>
</reference>
<evidence type="ECO:0000313" key="8">
    <source>
        <dbReference type="EMBL" id="MDQ0287121.1"/>
    </source>
</evidence>
<evidence type="ECO:0000256" key="7">
    <source>
        <dbReference type="SAM" id="SignalP"/>
    </source>
</evidence>
<evidence type="ECO:0000256" key="6">
    <source>
        <dbReference type="RuleBase" id="RU363041"/>
    </source>
</evidence>
<evidence type="ECO:0000256" key="5">
    <source>
        <dbReference type="ARBA" id="ARBA00023136"/>
    </source>
</evidence>
<dbReference type="RefSeq" id="WP_307402995.1">
    <property type="nucleotide sequence ID" value="NZ_JAUSUX010000019.1"/>
</dbReference>
<feature type="transmembrane region" description="Helical" evidence="6">
    <location>
        <begin position="374"/>
        <end position="391"/>
    </location>
</feature>
<dbReference type="InterPro" id="IPR002781">
    <property type="entry name" value="TM_pro_TauE-like"/>
</dbReference>
<evidence type="ECO:0000313" key="9">
    <source>
        <dbReference type="Proteomes" id="UP001225644"/>
    </source>
</evidence>
<dbReference type="Proteomes" id="UP001225644">
    <property type="component" value="Unassembled WGS sequence"/>
</dbReference>
<comment type="similarity">
    <text evidence="2 6">Belongs to the 4-toluene sulfonate uptake permease (TSUP) (TC 2.A.102) family.</text>
</comment>
<feature type="transmembrane region" description="Helical" evidence="6">
    <location>
        <begin position="342"/>
        <end position="362"/>
    </location>
</feature>
<accession>A0ABU0B594</accession>
<dbReference type="Pfam" id="PF01925">
    <property type="entry name" value="TauE"/>
    <property type="match status" value="1"/>
</dbReference>
<feature type="signal peptide" evidence="7">
    <location>
        <begin position="1"/>
        <end position="30"/>
    </location>
</feature>
<dbReference type="InterPro" id="IPR051598">
    <property type="entry name" value="TSUP/Inactive_protease-like"/>
</dbReference>
<feature type="transmembrane region" description="Helical" evidence="6">
    <location>
        <begin position="170"/>
        <end position="190"/>
    </location>
</feature>
<evidence type="ECO:0000256" key="1">
    <source>
        <dbReference type="ARBA" id="ARBA00004141"/>
    </source>
</evidence>
<keyword evidence="5 6" id="KW-0472">Membrane</keyword>